<organism evidence="10">
    <name type="scientific">Capitella teleta</name>
    <name type="common">Polychaete worm</name>
    <dbReference type="NCBI Taxonomy" id="283909"/>
    <lineage>
        <taxon>Eukaryota</taxon>
        <taxon>Metazoa</taxon>
        <taxon>Spiralia</taxon>
        <taxon>Lophotrochozoa</taxon>
        <taxon>Annelida</taxon>
        <taxon>Polychaeta</taxon>
        <taxon>Sedentaria</taxon>
        <taxon>Scolecida</taxon>
        <taxon>Capitellidae</taxon>
        <taxon>Capitella</taxon>
    </lineage>
</organism>
<keyword evidence="6" id="KW-0675">Receptor</keyword>
<keyword evidence="3 8" id="KW-0812">Transmembrane</keyword>
<evidence type="ECO:0000256" key="6">
    <source>
        <dbReference type="ARBA" id="ARBA00023170"/>
    </source>
</evidence>
<feature type="domain" description="Ionotropic glutamate receptor C-terminal" evidence="9">
    <location>
        <begin position="61"/>
        <end position="163"/>
    </location>
</feature>
<evidence type="ECO:0000256" key="2">
    <source>
        <dbReference type="ARBA" id="ARBA00022475"/>
    </source>
</evidence>
<dbReference type="InterPro" id="IPR001320">
    <property type="entry name" value="Iontro_rcpt_C"/>
</dbReference>
<keyword evidence="5 8" id="KW-0472">Membrane</keyword>
<dbReference type="OMA" id="AGVEGWM"/>
<dbReference type="GO" id="GO:0050906">
    <property type="term" value="P:detection of stimulus involved in sensory perception"/>
    <property type="evidence" value="ECO:0007669"/>
    <property type="project" value="UniProtKB-ARBA"/>
</dbReference>
<evidence type="ECO:0000313" key="11">
    <source>
        <dbReference type="EnsemblMetazoa" id="CapteP98250"/>
    </source>
</evidence>
<sequence>MYPYFLQEADMVAAPVSTTLARSKVMDTTSMHVHIIYRSFAYRKPHASVSFLGYFFMPLAQSVWLYILLAIAIVSGLFWWIGLLNRELMFITKSRSFWLCFSAILQQGSPHSPCSCSGRMLSACWWFFAITLAAVYNGNIMASSAVAKLNIPFTTFEDIAEQSDHLIGLFGGTADLTFYGVRTC</sequence>
<dbReference type="PANTHER" id="PTHR42643">
    <property type="entry name" value="IONOTROPIC RECEPTOR 20A-RELATED"/>
    <property type="match status" value="1"/>
</dbReference>
<evidence type="ECO:0000256" key="5">
    <source>
        <dbReference type="ARBA" id="ARBA00023136"/>
    </source>
</evidence>
<dbReference type="GO" id="GO:0015276">
    <property type="term" value="F:ligand-gated monoatomic ion channel activity"/>
    <property type="evidence" value="ECO:0007669"/>
    <property type="project" value="InterPro"/>
</dbReference>
<proteinExistence type="predicted"/>
<dbReference type="EnsemblMetazoa" id="CapteT98250">
    <property type="protein sequence ID" value="CapteP98250"/>
    <property type="gene ID" value="CapteG98250"/>
</dbReference>
<gene>
    <name evidence="10" type="ORF">CAPTEDRAFT_98250</name>
</gene>
<reference evidence="12" key="1">
    <citation type="submission" date="2012-12" db="EMBL/GenBank/DDBJ databases">
        <authorList>
            <person name="Hellsten U."/>
            <person name="Grimwood J."/>
            <person name="Chapman J.A."/>
            <person name="Shapiro H."/>
            <person name="Aerts A."/>
            <person name="Otillar R.P."/>
            <person name="Terry A.Y."/>
            <person name="Boore J.L."/>
            <person name="Simakov O."/>
            <person name="Marletaz F."/>
            <person name="Cho S.-J."/>
            <person name="Edsinger-Gonzales E."/>
            <person name="Havlak P."/>
            <person name="Kuo D.-H."/>
            <person name="Larsson T."/>
            <person name="Lv J."/>
            <person name="Arendt D."/>
            <person name="Savage R."/>
            <person name="Osoegawa K."/>
            <person name="de Jong P."/>
            <person name="Lindberg D.R."/>
            <person name="Seaver E.C."/>
            <person name="Weisblat D.A."/>
            <person name="Putnam N.H."/>
            <person name="Grigoriev I.V."/>
            <person name="Rokhsar D.S."/>
        </authorList>
    </citation>
    <scope>NUCLEOTIDE SEQUENCE</scope>
    <source>
        <strain evidence="12">I ESC-2004</strain>
    </source>
</reference>
<dbReference type="Proteomes" id="UP000014760">
    <property type="component" value="Unassembled WGS sequence"/>
</dbReference>
<dbReference type="HOGENOM" id="CLU_007257_8_1_1"/>
<evidence type="ECO:0000256" key="8">
    <source>
        <dbReference type="SAM" id="Phobius"/>
    </source>
</evidence>
<dbReference type="OrthoDB" id="9997229at2759"/>
<evidence type="ECO:0000256" key="1">
    <source>
        <dbReference type="ARBA" id="ARBA00004651"/>
    </source>
</evidence>
<dbReference type="EMBL" id="AMQN01000754">
    <property type="status" value="NOT_ANNOTATED_CDS"/>
    <property type="molecule type" value="Genomic_DNA"/>
</dbReference>
<dbReference type="EMBL" id="KB295062">
    <property type="protein sequence ID" value="ELU13748.1"/>
    <property type="molecule type" value="Genomic_DNA"/>
</dbReference>
<comment type="subcellular location">
    <subcellularLocation>
        <location evidence="1">Cell membrane</location>
        <topology evidence="1">Multi-pass membrane protein</topology>
    </subcellularLocation>
</comment>
<evidence type="ECO:0000259" key="9">
    <source>
        <dbReference type="Pfam" id="PF00060"/>
    </source>
</evidence>
<name>R7V4I3_CAPTE</name>
<evidence type="ECO:0000256" key="3">
    <source>
        <dbReference type="ARBA" id="ARBA00022692"/>
    </source>
</evidence>
<evidence type="ECO:0000256" key="4">
    <source>
        <dbReference type="ARBA" id="ARBA00022989"/>
    </source>
</evidence>
<dbReference type="Pfam" id="PF00060">
    <property type="entry name" value="Lig_chan"/>
    <property type="match status" value="1"/>
</dbReference>
<keyword evidence="12" id="KW-1185">Reference proteome</keyword>
<evidence type="ECO:0000313" key="10">
    <source>
        <dbReference type="EMBL" id="ELU13748.1"/>
    </source>
</evidence>
<keyword evidence="4 8" id="KW-1133">Transmembrane helix</keyword>
<dbReference type="AlphaFoldDB" id="R7V4I3"/>
<dbReference type="Gene3D" id="1.10.287.70">
    <property type="match status" value="1"/>
</dbReference>
<reference evidence="11" key="3">
    <citation type="submission" date="2015-06" db="UniProtKB">
        <authorList>
            <consortium name="EnsemblMetazoa"/>
        </authorList>
    </citation>
    <scope>IDENTIFICATION</scope>
</reference>
<evidence type="ECO:0000313" key="12">
    <source>
        <dbReference type="Proteomes" id="UP000014760"/>
    </source>
</evidence>
<evidence type="ECO:0000256" key="7">
    <source>
        <dbReference type="ARBA" id="ARBA00023180"/>
    </source>
</evidence>
<dbReference type="GO" id="GO:0005886">
    <property type="term" value="C:plasma membrane"/>
    <property type="evidence" value="ECO:0007669"/>
    <property type="project" value="UniProtKB-SubCell"/>
</dbReference>
<dbReference type="STRING" id="283909.R7V4I3"/>
<keyword evidence="7" id="KW-0325">Glycoprotein</keyword>
<dbReference type="PANTHER" id="PTHR42643:SF24">
    <property type="entry name" value="IONOTROPIC RECEPTOR 60A"/>
    <property type="match status" value="1"/>
</dbReference>
<feature type="transmembrane region" description="Helical" evidence="8">
    <location>
        <begin position="63"/>
        <end position="85"/>
    </location>
</feature>
<reference evidence="10 12" key="2">
    <citation type="journal article" date="2013" name="Nature">
        <title>Insights into bilaterian evolution from three spiralian genomes.</title>
        <authorList>
            <person name="Simakov O."/>
            <person name="Marletaz F."/>
            <person name="Cho S.J."/>
            <person name="Edsinger-Gonzales E."/>
            <person name="Havlak P."/>
            <person name="Hellsten U."/>
            <person name="Kuo D.H."/>
            <person name="Larsson T."/>
            <person name="Lv J."/>
            <person name="Arendt D."/>
            <person name="Savage R."/>
            <person name="Osoegawa K."/>
            <person name="de Jong P."/>
            <person name="Grimwood J."/>
            <person name="Chapman J.A."/>
            <person name="Shapiro H."/>
            <person name="Aerts A."/>
            <person name="Otillar R.P."/>
            <person name="Terry A.Y."/>
            <person name="Boore J.L."/>
            <person name="Grigoriev I.V."/>
            <person name="Lindberg D.R."/>
            <person name="Seaver E.C."/>
            <person name="Weisblat D.A."/>
            <person name="Putnam N.H."/>
            <person name="Rokhsar D.S."/>
        </authorList>
    </citation>
    <scope>NUCLEOTIDE SEQUENCE</scope>
    <source>
        <strain evidence="10 12">I ESC-2004</strain>
    </source>
</reference>
<protein>
    <recommendedName>
        <fullName evidence="9">Ionotropic glutamate receptor C-terminal domain-containing protein</fullName>
    </recommendedName>
</protein>
<accession>R7V4I3</accession>
<dbReference type="InterPro" id="IPR052192">
    <property type="entry name" value="Insect_Ionotropic_Sensory_Rcpt"/>
</dbReference>
<keyword evidence="2" id="KW-1003">Cell membrane</keyword>